<dbReference type="EMBL" id="LJGV01000022">
    <property type="protein sequence ID" value="OEV00539.1"/>
    <property type="molecule type" value="Genomic_DNA"/>
</dbReference>
<name>A0A1E7K9D5_9ACTN</name>
<organism evidence="1 2">
    <name type="scientific">Streptomyces qinglanensis</name>
    <dbReference type="NCBI Taxonomy" id="943816"/>
    <lineage>
        <taxon>Bacteria</taxon>
        <taxon>Bacillati</taxon>
        <taxon>Actinomycetota</taxon>
        <taxon>Actinomycetes</taxon>
        <taxon>Kitasatosporales</taxon>
        <taxon>Streptomycetaceae</taxon>
        <taxon>Streptomyces</taxon>
    </lineage>
</organism>
<protein>
    <submittedName>
        <fullName evidence="1">Uncharacterized protein</fullName>
    </submittedName>
</protein>
<gene>
    <name evidence="1" type="ORF">AN217_25140</name>
</gene>
<dbReference type="Proteomes" id="UP000175829">
    <property type="component" value="Unassembled WGS sequence"/>
</dbReference>
<dbReference type="PATRIC" id="fig|943816.4.peg.4604"/>
<reference evidence="1 2" key="1">
    <citation type="journal article" date="2016" name="Front. Microbiol.">
        <title>Comparative Genomics Analysis of Streptomyces Species Reveals Their Adaptation to the Marine Environment and Their Diversity at the Genomic Level.</title>
        <authorList>
            <person name="Tian X."/>
            <person name="Zhang Z."/>
            <person name="Yang T."/>
            <person name="Chen M."/>
            <person name="Li J."/>
            <person name="Chen F."/>
            <person name="Yang J."/>
            <person name="Li W."/>
            <person name="Zhang B."/>
            <person name="Zhang Z."/>
            <person name="Wu J."/>
            <person name="Zhang C."/>
            <person name="Long L."/>
            <person name="Xiao J."/>
        </authorList>
    </citation>
    <scope>NUCLEOTIDE SEQUENCE [LARGE SCALE GENOMIC DNA]</scope>
    <source>
        <strain evidence="1 2">SCSIO M10379</strain>
    </source>
</reference>
<comment type="caution">
    <text evidence="1">The sequence shown here is derived from an EMBL/GenBank/DDBJ whole genome shotgun (WGS) entry which is preliminary data.</text>
</comment>
<sequence>MMELQVGITVRVLGVEDDRLMKLMAVEDVPDSADGPYRRRFERTAFVRPLAGGAERGFPVEAVEAVCAHPRLDRRGDGTYCTGCEALIYASGAS</sequence>
<accession>A0A1E7K9D5</accession>
<proteinExistence type="predicted"/>
<dbReference type="AlphaFoldDB" id="A0A1E7K9D5"/>
<evidence type="ECO:0000313" key="2">
    <source>
        <dbReference type="Proteomes" id="UP000175829"/>
    </source>
</evidence>
<evidence type="ECO:0000313" key="1">
    <source>
        <dbReference type="EMBL" id="OEV00539.1"/>
    </source>
</evidence>